<dbReference type="GO" id="GO:0015035">
    <property type="term" value="F:protein-disulfide reductase activity"/>
    <property type="evidence" value="ECO:0007669"/>
    <property type="project" value="TreeGrafter"/>
</dbReference>
<feature type="domain" description="Thioredoxin" evidence="2">
    <location>
        <begin position="8"/>
        <end position="137"/>
    </location>
</feature>
<keyword evidence="1" id="KW-0676">Redox-active center</keyword>
<reference evidence="3" key="1">
    <citation type="submission" date="2020-02" db="EMBL/GenBank/DDBJ databases">
        <title>Flavobacterium sp. genome.</title>
        <authorList>
            <person name="Jung H.S."/>
            <person name="Baek J.H."/>
            <person name="Jeon C.O."/>
        </authorList>
    </citation>
    <scope>NUCLEOTIDE SEQUENCE</scope>
    <source>
        <strain evidence="3">SE-s28</strain>
    </source>
</reference>
<dbReference type="PANTHER" id="PTHR32234:SF0">
    <property type="entry name" value="THIOL:DISULFIDE INTERCHANGE PROTEIN DSBD"/>
    <property type="match status" value="1"/>
</dbReference>
<dbReference type="RefSeq" id="WP_169528044.1">
    <property type="nucleotide sequence ID" value="NZ_JAAMPU010000107.1"/>
</dbReference>
<dbReference type="PROSITE" id="PS00194">
    <property type="entry name" value="THIOREDOXIN_1"/>
    <property type="match status" value="1"/>
</dbReference>
<dbReference type="InterPro" id="IPR036249">
    <property type="entry name" value="Thioredoxin-like_sf"/>
</dbReference>
<dbReference type="InterPro" id="IPR017937">
    <property type="entry name" value="Thioredoxin_CS"/>
</dbReference>
<dbReference type="GO" id="GO:0045454">
    <property type="term" value="P:cell redox homeostasis"/>
    <property type="evidence" value="ECO:0007669"/>
    <property type="project" value="TreeGrafter"/>
</dbReference>
<sequence length="394" mass="44269">MKRTSQILLLFLVFWTFGMTAQEEFKFEEKPLDKVISDAASAGKPAFIMLYASWCPHCHKMKKEVLTDTSVQQQLKSSYVISGFDAEKPDGKAIIKKYKLRSFPTFAFLSTTGELLYAFSGELTVDEFKKELTDAANPKKQLPGLKAAFMADTKNADVCLDYVATLRKAGQPTQEPASFYFLTVPDDKLVSNMNWKIFANGITHLNSREFQDVVKNQSAYAAVSSRKRVDRKLENIMMEALKPGSETGSADLYLPQRKLVSETNLPKGDSLLFVYDRQYFEIRKDWDGYKNATIDKTDKYGAKSTNVLKDVAGIYLQDVTDKAALEKAVTWAQKVEMLQPSKDAYLLTAKLQEKLKDYAAAEASAQKAVDLCNKLGFDSKEATEMLNRLKGNKG</sequence>
<dbReference type="Gene3D" id="3.40.30.10">
    <property type="entry name" value="Glutaredoxin"/>
    <property type="match status" value="1"/>
</dbReference>
<dbReference type="PANTHER" id="PTHR32234">
    <property type="entry name" value="THIOL:DISULFIDE INTERCHANGE PROTEIN DSBD"/>
    <property type="match status" value="1"/>
</dbReference>
<evidence type="ECO:0000313" key="4">
    <source>
        <dbReference type="Proteomes" id="UP000712080"/>
    </source>
</evidence>
<name>A0A972FWI6_9FLAO</name>
<accession>A0A972FWI6</accession>
<organism evidence="3 4">
    <name type="scientific">Flavobacterium silvaticum</name>
    <dbReference type="NCBI Taxonomy" id="1852020"/>
    <lineage>
        <taxon>Bacteria</taxon>
        <taxon>Pseudomonadati</taxon>
        <taxon>Bacteroidota</taxon>
        <taxon>Flavobacteriia</taxon>
        <taxon>Flavobacteriales</taxon>
        <taxon>Flavobacteriaceae</taxon>
        <taxon>Flavobacterium</taxon>
    </lineage>
</organism>
<dbReference type="SUPFAM" id="SSF52833">
    <property type="entry name" value="Thioredoxin-like"/>
    <property type="match status" value="1"/>
</dbReference>
<evidence type="ECO:0000256" key="1">
    <source>
        <dbReference type="ARBA" id="ARBA00023284"/>
    </source>
</evidence>
<dbReference type="Proteomes" id="UP000712080">
    <property type="component" value="Unassembled WGS sequence"/>
</dbReference>
<dbReference type="InterPro" id="IPR012336">
    <property type="entry name" value="Thioredoxin-like_fold"/>
</dbReference>
<proteinExistence type="predicted"/>
<keyword evidence="4" id="KW-1185">Reference proteome</keyword>
<comment type="caution">
    <text evidence="3">The sequence shown here is derived from an EMBL/GenBank/DDBJ whole genome shotgun (WGS) entry which is preliminary data.</text>
</comment>
<dbReference type="InterPro" id="IPR013766">
    <property type="entry name" value="Thioredoxin_domain"/>
</dbReference>
<protein>
    <submittedName>
        <fullName evidence="3">Thioredoxin family protein</fullName>
    </submittedName>
</protein>
<dbReference type="Pfam" id="PF13098">
    <property type="entry name" value="Thioredoxin_2"/>
    <property type="match status" value="1"/>
</dbReference>
<evidence type="ECO:0000313" key="3">
    <source>
        <dbReference type="EMBL" id="NMH28940.1"/>
    </source>
</evidence>
<evidence type="ECO:0000259" key="2">
    <source>
        <dbReference type="PROSITE" id="PS51352"/>
    </source>
</evidence>
<dbReference type="EMBL" id="JAAMPU010000107">
    <property type="protein sequence ID" value="NMH28940.1"/>
    <property type="molecule type" value="Genomic_DNA"/>
</dbReference>
<dbReference type="AlphaFoldDB" id="A0A972FWI6"/>
<dbReference type="PROSITE" id="PS51352">
    <property type="entry name" value="THIOREDOXIN_2"/>
    <property type="match status" value="1"/>
</dbReference>
<gene>
    <name evidence="3" type="ORF">G6047_12925</name>
</gene>